<comment type="caution">
    <text evidence="1">The sequence shown here is derived from an EMBL/GenBank/DDBJ whole genome shotgun (WGS) entry which is preliminary data.</text>
</comment>
<dbReference type="EMBL" id="JBHSXM010000001">
    <property type="protein sequence ID" value="MFC6835932.1"/>
    <property type="molecule type" value="Genomic_DNA"/>
</dbReference>
<dbReference type="GO" id="GO:0016740">
    <property type="term" value="F:transferase activity"/>
    <property type="evidence" value="ECO:0007669"/>
    <property type="project" value="UniProtKB-KW"/>
</dbReference>
<evidence type="ECO:0000313" key="2">
    <source>
        <dbReference type="Proteomes" id="UP001596406"/>
    </source>
</evidence>
<accession>A0ABD5U9N6</accession>
<keyword evidence="1" id="KW-0808">Transferase</keyword>
<organism evidence="1 2">
    <name type="scientific">Halomarina ordinaria</name>
    <dbReference type="NCBI Taxonomy" id="3033939"/>
    <lineage>
        <taxon>Archaea</taxon>
        <taxon>Methanobacteriati</taxon>
        <taxon>Methanobacteriota</taxon>
        <taxon>Stenosarchaea group</taxon>
        <taxon>Halobacteria</taxon>
        <taxon>Halobacteriales</taxon>
        <taxon>Natronomonadaceae</taxon>
        <taxon>Halomarina</taxon>
    </lineage>
</organism>
<dbReference type="PANTHER" id="PTHR48228:SF5">
    <property type="entry name" value="ALPHA-METHYLACYL-COA RACEMASE"/>
    <property type="match status" value="1"/>
</dbReference>
<dbReference type="AlphaFoldDB" id="A0ABD5U9N6"/>
<name>A0ABD5U9N6_9EURY</name>
<gene>
    <name evidence="1" type="ORF">ACFQHK_05350</name>
</gene>
<sequence length="385" mass="41527">MDLRGIRVLDLTRLLPGPYATQLFADLGADVVKVEDAGTGDYARHMPPRTDEGVGAVFDAVNRGKRSVGLDLKSEGGREALAALVEEADVVFEQFRPGVAERLGADYETVREHNPEVVYCSLTGYGQTGPEAQRAGHDLNYVGRAGLLDMTRPETHAPPVMPGYQVADLAGGLFAAFAIASALLAREHTGEGTYVDVGMTDVVLSFSQALAPQALAGDDPRPRETPLTGAYPWYDVYEAKDGNYVTFAALEPPFWAAFCEAVEREDLRSLHGTEDEAELAALREALADTFLTRTREEWVEAFRDVDGTVDGVYTPGEAVEHPQFVERGMVERGDGSPRLGFPAVVDRPGSGEWVPGHGEHTDEVLSEAGLSAERLAALRDAGAIR</sequence>
<dbReference type="Proteomes" id="UP001596406">
    <property type="component" value="Unassembled WGS sequence"/>
</dbReference>
<dbReference type="InterPro" id="IPR050509">
    <property type="entry name" value="CoA-transferase_III"/>
</dbReference>
<dbReference type="InterPro" id="IPR003673">
    <property type="entry name" value="CoA-Trfase_fam_III"/>
</dbReference>
<dbReference type="Gene3D" id="3.30.1540.10">
    <property type="entry name" value="formyl-coa transferase, domain 3"/>
    <property type="match status" value="1"/>
</dbReference>
<dbReference type="SUPFAM" id="SSF89796">
    <property type="entry name" value="CoA-transferase family III (CaiB/BaiF)"/>
    <property type="match status" value="1"/>
</dbReference>
<dbReference type="InterPro" id="IPR044855">
    <property type="entry name" value="CoA-Trfase_III_dom3_sf"/>
</dbReference>
<dbReference type="PANTHER" id="PTHR48228">
    <property type="entry name" value="SUCCINYL-COA--D-CITRAMALATE COA-TRANSFERASE"/>
    <property type="match status" value="1"/>
</dbReference>
<dbReference type="Pfam" id="PF02515">
    <property type="entry name" value="CoA_transf_3"/>
    <property type="match status" value="1"/>
</dbReference>
<protein>
    <submittedName>
        <fullName evidence="1">CaiB/BaiF CoA transferase family protein</fullName>
    </submittedName>
</protein>
<dbReference type="RefSeq" id="WP_304447626.1">
    <property type="nucleotide sequence ID" value="NZ_JARRAH010000001.1"/>
</dbReference>
<dbReference type="InterPro" id="IPR023606">
    <property type="entry name" value="CoA-Trfase_III_dom_1_sf"/>
</dbReference>
<evidence type="ECO:0000313" key="1">
    <source>
        <dbReference type="EMBL" id="MFC6835932.1"/>
    </source>
</evidence>
<dbReference type="Gene3D" id="3.40.50.10540">
    <property type="entry name" value="Crotonobetainyl-coa:carnitine coa-transferase, domain 1"/>
    <property type="match status" value="1"/>
</dbReference>
<proteinExistence type="predicted"/>
<keyword evidence="2" id="KW-1185">Reference proteome</keyword>
<reference evidence="1 2" key="1">
    <citation type="journal article" date="2019" name="Int. J. Syst. Evol. Microbiol.">
        <title>The Global Catalogue of Microorganisms (GCM) 10K type strain sequencing project: providing services to taxonomists for standard genome sequencing and annotation.</title>
        <authorList>
            <consortium name="The Broad Institute Genomics Platform"/>
            <consortium name="The Broad Institute Genome Sequencing Center for Infectious Disease"/>
            <person name="Wu L."/>
            <person name="Ma J."/>
        </authorList>
    </citation>
    <scope>NUCLEOTIDE SEQUENCE [LARGE SCALE GENOMIC DNA]</scope>
    <source>
        <strain evidence="1 2">PSRA2</strain>
    </source>
</reference>